<feature type="transmembrane region" description="Helical" evidence="2">
    <location>
        <begin position="603"/>
        <end position="621"/>
    </location>
</feature>
<dbReference type="OrthoDB" id="2062742at2"/>
<keyword evidence="2" id="KW-1133">Transmembrane helix</keyword>
<feature type="transmembrane region" description="Helical" evidence="2">
    <location>
        <begin position="628"/>
        <end position="649"/>
    </location>
</feature>
<sequence length="744" mass="83959">MVASSTAQNLSKKSQHAQSQDANTYVSNTTHAHGLPCAWHFLRIPLLIAAFVILFECSIGNLPFWNSITGSTDSASVHNTLGSGVRRLNSGGLLITDPSEAYLEVISDGSSPYIRLQPSHIKSKFYKKQQITDDIHTRIEANKYVSKPQSTNPRALDASLLMLPHEAIDQHCIVRVWLQHPVGAVLDIEDARANVRAPFSWSWGRVSLLVIFALLLSLWNPWSKIWHIQLDTNSLRQRCYLALSWLPFVTIGIVTIIWNLRNATPMHFDTAGNYTYDFDQYAHTADALLSGKVHLNLPVPHELAQLANPYDPTARNNLLNHSVHHMYWDYAYYQGHWYSYFGVLPAVLLFLPYKLITGLWIPGGTMLPTTVATLVFLIGFLIAGSLLVLRIIQHTAQNVSLGTVSIALALFFITSNTVYLWFRTSFYSVPMAASLFFTTLGLWCYFGTNKTHLLRNIMLGSFFIALNLGCRPTFVIAVLFAIPVIYSRVKENINSILQHSCQSDSWHNLLKYAAAWVLPCMITAIPFGLYNLLRFGSPFNFGNEYQITITDMTTMRLPLQNILPSIFSYIALPLRFIPTFPWIGIQPVAFDRWQYAEPMIGGMFTLSPLALIAVAAACIMYKRCHVRLAWHASIIAFIIGVVLIVFDSLKAGIGWRYIADFAWSFAIIAVVGVTLLLEYAISIRKNASWQKKTLSYSIHFLIVTLLFASIIIAALSWFVTGREDSTLRFNPDLWYVVRSWLTLF</sequence>
<dbReference type="AlphaFoldDB" id="A0A133NTQ6"/>
<feature type="transmembrane region" description="Helical" evidence="2">
    <location>
        <begin position="458"/>
        <end position="486"/>
    </location>
</feature>
<comment type="caution">
    <text evidence="3">The sequence shown here is derived from an EMBL/GenBank/DDBJ whole genome shotgun (WGS) entry which is preliminary data.</text>
</comment>
<feature type="transmembrane region" description="Helical" evidence="2">
    <location>
        <begin position="240"/>
        <end position="260"/>
    </location>
</feature>
<name>A0A133NTQ6_GARVA</name>
<evidence type="ECO:0000313" key="3">
    <source>
        <dbReference type="EMBL" id="KXA19638.1"/>
    </source>
</evidence>
<feature type="transmembrane region" description="Helical" evidence="2">
    <location>
        <begin position="661"/>
        <end position="681"/>
    </location>
</feature>
<gene>
    <name evidence="3" type="ORF">HMPREF3208_00986</name>
</gene>
<feature type="transmembrane region" description="Helical" evidence="2">
    <location>
        <begin position="562"/>
        <end position="583"/>
    </location>
</feature>
<protein>
    <recommendedName>
        <fullName evidence="5">Beta-carotene 15,15'-monooxygenase</fullName>
    </recommendedName>
</protein>
<feature type="transmembrane region" description="Helical" evidence="2">
    <location>
        <begin position="337"/>
        <end position="361"/>
    </location>
</feature>
<dbReference type="PATRIC" id="fig|2702.100.peg.969"/>
<dbReference type="Proteomes" id="UP000070687">
    <property type="component" value="Unassembled WGS sequence"/>
</dbReference>
<evidence type="ECO:0000313" key="4">
    <source>
        <dbReference type="Proteomes" id="UP000070687"/>
    </source>
</evidence>
<accession>A0A133NTQ6</accession>
<feature type="region of interest" description="Disordered" evidence="1">
    <location>
        <begin position="1"/>
        <end position="22"/>
    </location>
</feature>
<feature type="transmembrane region" description="Helical" evidence="2">
    <location>
        <begin position="513"/>
        <end position="533"/>
    </location>
</feature>
<organism evidence="3 4">
    <name type="scientific">Gardnerella vaginalis</name>
    <dbReference type="NCBI Taxonomy" id="2702"/>
    <lineage>
        <taxon>Bacteria</taxon>
        <taxon>Bacillati</taxon>
        <taxon>Actinomycetota</taxon>
        <taxon>Actinomycetes</taxon>
        <taxon>Bifidobacteriales</taxon>
        <taxon>Bifidobacteriaceae</taxon>
        <taxon>Gardnerella</taxon>
    </lineage>
</organism>
<reference evidence="3 4" key="1">
    <citation type="submission" date="2016-01" db="EMBL/GenBank/DDBJ databases">
        <authorList>
            <person name="Oliw E.H."/>
        </authorList>
    </citation>
    <scope>NUCLEOTIDE SEQUENCE [LARGE SCALE GENOMIC DNA]</scope>
    <source>
        <strain evidence="3 4">PSS_7772B</strain>
    </source>
</reference>
<feature type="transmembrane region" description="Helical" evidence="2">
    <location>
        <begin position="428"/>
        <end position="446"/>
    </location>
</feature>
<feature type="transmembrane region" description="Helical" evidence="2">
    <location>
        <begin position="693"/>
        <end position="719"/>
    </location>
</feature>
<evidence type="ECO:0000256" key="1">
    <source>
        <dbReference type="SAM" id="MobiDB-lite"/>
    </source>
</evidence>
<evidence type="ECO:0000256" key="2">
    <source>
        <dbReference type="SAM" id="Phobius"/>
    </source>
</evidence>
<feature type="transmembrane region" description="Helical" evidence="2">
    <location>
        <begin position="401"/>
        <end position="422"/>
    </location>
</feature>
<proteinExistence type="predicted"/>
<keyword evidence="2" id="KW-0472">Membrane</keyword>
<feature type="transmembrane region" description="Helical" evidence="2">
    <location>
        <begin position="44"/>
        <end position="64"/>
    </location>
</feature>
<dbReference type="EMBL" id="LRQB01000063">
    <property type="protein sequence ID" value="KXA19638.1"/>
    <property type="molecule type" value="Genomic_DNA"/>
</dbReference>
<evidence type="ECO:0008006" key="5">
    <source>
        <dbReference type="Google" id="ProtNLM"/>
    </source>
</evidence>
<keyword evidence="2" id="KW-0812">Transmembrane</keyword>
<feature type="transmembrane region" description="Helical" evidence="2">
    <location>
        <begin position="367"/>
        <end position="389"/>
    </location>
</feature>
<feature type="transmembrane region" description="Helical" evidence="2">
    <location>
        <begin position="202"/>
        <end position="220"/>
    </location>
</feature>
<dbReference type="RefSeq" id="WP_081091180.1">
    <property type="nucleotide sequence ID" value="NZ_KQ956867.1"/>
</dbReference>